<protein>
    <recommendedName>
        <fullName evidence="2">HTH tetR-type domain-containing protein</fullName>
    </recommendedName>
</protein>
<evidence type="ECO:0000256" key="1">
    <source>
        <dbReference type="ARBA" id="ARBA00023125"/>
    </source>
</evidence>
<dbReference type="Pfam" id="PF00440">
    <property type="entry name" value="TetR_N"/>
    <property type="match status" value="1"/>
</dbReference>
<evidence type="ECO:0000259" key="2">
    <source>
        <dbReference type="PROSITE" id="PS50977"/>
    </source>
</evidence>
<proteinExistence type="predicted"/>
<gene>
    <name evidence="3" type="ORF">MNBD_ALPHA03-1674</name>
</gene>
<reference evidence="3" key="1">
    <citation type="submission" date="2018-06" db="EMBL/GenBank/DDBJ databases">
        <authorList>
            <person name="Zhirakovskaya E."/>
        </authorList>
    </citation>
    <scope>NUCLEOTIDE SEQUENCE</scope>
</reference>
<dbReference type="PROSITE" id="PS50977">
    <property type="entry name" value="HTH_TETR_2"/>
    <property type="match status" value="1"/>
</dbReference>
<dbReference type="InterPro" id="IPR009057">
    <property type="entry name" value="Homeodomain-like_sf"/>
</dbReference>
<dbReference type="GO" id="GO:0003677">
    <property type="term" value="F:DNA binding"/>
    <property type="evidence" value="ECO:0007669"/>
    <property type="project" value="UniProtKB-KW"/>
</dbReference>
<dbReference type="AlphaFoldDB" id="A0A3B1B359"/>
<sequence length="203" mass="21966">MARKAKFSESDFILATINLITLGGPTAATMTAIAASAGAPTGSIYHRFKSRSDLLGAAWCHSLSSMMADIYPHLVHGNSDQAICALIDWAEANPALAHIIMLYDENDLIDDTLSPKFHRKLTTIYQKLGAGLSALIKFNQKPLTSANIALVNFAIFDGPIAAMKPYLRNRPGLKNRSGGDILDMSLCRNIALTCCQTSLELLE</sequence>
<organism evidence="3">
    <name type="scientific">hydrothermal vent metagenome</name>
    <dbReference type="NCBI Taxonomy" id="652676"/>
    <lineage>
        <taxon>unclassified sequences</taxon>
        <taxon>metagenomes</taxon>
        <taxon>ecological metagenomes</taxon>
    </lineage>
</organism>
<accession>A0A3B1B359</accession>
<dbReference type="EMBL" id="UOFW01000148">
    <property type="protein sequence ID" value="VAX05888.1"/>
    <property type="molecule type" value="Genomic_DNA"/>
</dbReference>
<feature type="domain" description="HTH tetR-type" evidence="2">
    <location>
        <begin position="6"/>
        <end position="66"/>
    </location>
</feature>
<dbReference type="InterPro" id="IPR001647">
    <property type="entry name" value="HTH_TetR"/>
</dbReference>
<keyword evidence="1" id="KW-0238">DNA-binding</keyword>
<dbReference type="SUPFAM" id="SSF46689">
    <property type="entry name" value="Homeodomain-like"/>
    <property type="match status" value="1"/>
</dbReference>
<evidence type="ECO:0000313" key="3">
    <source>
        <dbReference type="EMBL" id="VAX05888.1"/>
    </source>
</evidence>
<name>A0A3B1B359_9ZZZZ</name>
<dbReference type="Gene3D" id="1.10.357.10">
    <property type="entry name" value="Tetracycline Repressor, domain 2"/>
    <property type="match status" value="1"/>
</dbReference>